<evidence type="ECO:0000256" key="3">
    <source>
        <dbReference type="ARBA" id="ARBA00022989"/>
    </source>
</evidence>
<dbReference type="Proteomes" id="UP001327560">
    <property type="component" value="Chromosome 7"/>
</dbReference>
<evidence type="ECO:0000259" key="6">
    <source>
        <dbReference type="Pfam" id="PF03168"/>
    </source>
</evidence>
<dbReference type="InterPro" id="IPR004864">
    <property type="entry name" value="LEA_2"/>
</dbReference>
<evidence type="ECO:0000256" key="2">
    <source>
        <dbReference type="ARBA" id="ARBA00022692"/>
    </source>
</evidence>
<sequence length="186" mass="20234">MGRTKSQRGPQLCCFALLLLLVILIILYFAVFKPREPDVEATIVGLRQIEFQPSPNFALNITLDVDVTIDNPNFAAFKFDAGTTLIYYRGALVGEAPVMAGEISARSTETMRASVELQVSAMAANPAFVPDVTSGTLTLQSSTSLEGKVTVLGIFRRRASTFTYCDIFVFLFTSTASANCRSKVNS</sequence>
<name>A0AAQ3QMN8_9LILI</name>
<dbReference type="PANTHER" id="PTHR31234">
    <property type="entry name" value="LATE EMBRYOGENESIS ABUNDANT (LEA) HYDROXYPROLINE-RICH GLYCOPROTEIN FAMILY"/>
    <property type="match status" value="1"/>
</dbReference>
<dbReference type="GO" id="GO:0016020">
    <property type="term" value="C:membrane"/>
    <property type="evidence" value="ECO:0007669"/>
    <property type="project" value="UniProtKB-SubCell"/>
</dbReference>
<keyword evidence="2 5" id="KW-0812">Transmembrane</keyword>
<keyword evidence="3 5" id="KW-1133">Transmembrane helix</keyword>
<evidence type="ECO:0000313" key="8">
    <source>
        <dbReference type="Proteomes" id="UP001327560"/>
    </source>
</evidence>
<dbReference type="PANTHER" id="PTHR31234:SF26">
    <property type="entry name" value="OS07G0524400 PROTEIN"/>
    <property type="match status" value="1"/>
</dbReference>
<evidence type="ECO:0000256" key="5">
    <source>
        <dbReference type="SAM" id="Phobius"/>
    </source>
</evidence>
<keyword evidence="8" id="KW-1185">Reference proteome</keyword>
<dbReference type="SUPFAM" id="SSF117070">
    <property type="entry name" value="LEA14-like"/>
    <property type="match status" value="1"/>
</dbReference>
<keyword evidence="4 5" id="KW-0472">Membrane</keyword>
<reference evidence="7 8" key="1">
    <citation type="submission" date="2023-10" db="EMBL/GenBank/DDBJ databases">
        <title>Chromosome-scale genome assembly provides insights into flower coloration mechanisms of Canna indica.</title>
        <authorList>
            <person name="Li C."/>
        </authorList>
    </citation>
    <scope>NUCLEOTIDE SEQUENCE [LARGE SCALE GENOMIC DNA]</scope>
    <source>
        <tissue evidence="7">Flower</tissue>
    </source>
</reference>
<dbReference type="InterPro" id="IPR044839">
    <property type="entry name" value="NDR1-like"/>
</dbReference>
<dbReference type="GO" id="GO:0098542">
    <property type="term" value="P:defense response to other organism"/>
    <property type="evidence" value="ECO:0007669"/>
    <property type="project" value="InterPro"/>
</dbReference>
<dbReference type="EMBL" id="CP136896">
    <property type="protein sequence ID" value="WOL15133.1"/>
    <property type="molecule type" value="Genomic_DNA"/>
</dbReference>
<proteinExistence type="predicted"/>
<evidence type="ECO:0000256" key="1">
    <source>
        <dbReference type="ARBA" id="ARBA00004167"/>
    </source>
</evidence>
<protein>
    <recommendedName>
        <fullName evidence="6">Late embryogenesis abundant protein LEA-2 subgroup domain-containing protein</fullName>
    </recommendedName>
</protein>
<dbReference type="AlphaFoldDB" id="A0AAQ3QMN8"/>
<organism evidence="7 8">
    <name type="scientific">Canna indica</name>
    <name type="common">Indian-shot</name>
    <dbReference type="NCBI Taxonomy" id="4628"/>
    <lineage>
        <taxon>Eukaryota</taxon>
        <taxon>Viridiplantae</taxon>
        <taxon>Streptophyta</taxon>
        <taxon>Embryophyta</taxon>
        <taxon>Tracheophyta</taxon>
        <taxon>Spermatophyta</taxon>
        <taxon>Magnoliopsida</taxon>
        <taxon>Liliopsida</taxon>
        <taxon>Zingiberales</taxon>
        <taxon>Cannaceae</taxon>
        <taxon>Canna</taxon>
    </lineage>
</organism>
<gene>
    <name evidence="7" type="ORF">Cni_G23914</name>
</gene>
<feature type="domain" description="Late embryogenesis abundant protein LEA-2 subgroup" evidence="6">
    <location>
        <begin position="67"/>
        <end position="158"/>
    </location>
</feature>
<comment type="subcellular location">
    <subcellularLocation>
        <location evidence="1">Membrane</location>
        <topology evidence="1">Single-pass membrane protein</topology>
    </subcellularLocation>
</comment>
<dbReference type="Gene3D" id="2.60.40.1820">
    <property type="match status" value="1"/>
</dbReference>
<dbReference type="Pfam" id="PF03168">
    <property type="entry name" value="LEA_2"/>
    <property type="match status" value="1"/>
</dbReference>
<evidence type="ECO:0000313" key="7">
    <source>
        <dbReference type="EMBL" id="WOL15133.1"/>
    </source>
</evidence>
<evidence type="ECO:0000256" key="4">
    <source>
        <dbReference type="ARBA" id="ARBA00023136"/>
    </source>
</evidence>
<accession>A0AAQ3QMN8</accession>
<feature type="transmembrane region" description="Helical" evidence="5">
    <location>
        <begin position="12"/>
        <end position="31"/>
    </location>
</feature>